<dbReference type="Gene3D" id="3.30.559.30">
    <property type="entry name" value="Nonribosomal peptide synthetase, condensation domain"/>
    <property type="match status" value="2"/>
</dbReference>
<gene>
    <name evidence="5" type="ORF">VIBC2010_17065</name>
</gene>
<dbReference type="Gene3D" id="2.30.38.10">
    <property type="entry name" value="Luciferase, Domain 3"/>
    <property type="match status" value="1"/>
</dbReference>
<dbReference type="Proteomes" id="UP000002943">
    <property type="component" value="Unassembled WGS sequence"/>
</dbReference>
<dbReference type="Gene3D" id="3.40.50.12780">
    <property type="entry name" value="N-terminal domain of ligase-like"/>
    <property type="match status" value="1"/>
</dbReference>
<dbReference type="InterPro" id="IPR001242">
    <property type="entry name" value="Condensation_dom"/>
</dbReference>
<dbReference type="InterPro" id="IPR000873">
    <property type="entry name" value="AMP-dep_synth/lig_dom"/>
</dbReference>
<dbReference type="OrthoDB" id="9757559at2"/>
<sequence>MSKRETNNTLVQLFEVQATLTPDNTALIYNDKRLSYSELNKLSDNIADHILKVKSRNSGGFIGVMLEKSPHMIASLIGIMKANYAYVPIDPCYPSSRVKHIISDAELDLVLTTEDLMKTSSLNSDIACLVEDVDFNYKKVQLPTVKSSDLSYMIYTSGTTGHPKGVMVEHRNIVNTLKWRKEYYNLSEIDTHLQFASYAFDTSLEDIFSSLISGGKLVLQNSSEQFSKQSILNLISKYSITHVLFTPSYYQILLGNLASSFDSVRSVTLAGEPLTLDLVKSHFELTNNCELYNEYGPTEGAVCSSVKKCSLESNEVSIGDAISNVEIILLNDELKPVEGDDIGEICISGAGLARGYWRNKSLTEEKFITIDTEKSLRIYRTGDYGKRSGDRDLIFLGRRDDQIKINGIRVELEEIKKTITAVSLVKRAEVIIQKESKQILAFLITEKEFILSEFNDKLKEILPKHLQPSLTFVVDSIPLTVNGKVDKDKLLLISKNSEDTFEERDKKQEIQPDVVSWLCQRFDDILERKDVGINDNFFSLGGNSLKAIQMCFEISSKYDFQIDYNEIYRASTPQELAKYIGNELSCIETIDKNMSDMESWLCQQFEKILGRTNVDREDNFFALGGSSLKAIELCFKISSKYNFEIDLNDIYQVPTPKGLASYILPDSLDIGKDDKEETEQGFPLSYNQKQIWISHQLAPMQDIYHCPIELNISGQINKEILQRAFLKLIERHDILRVSFVEIDGEPRQIIKEDLEFNIDFQSNTKFYGLNVTNSVDKSEVNNGFFDLSKPPLIRASLIEEGKKSYLLKLVLHHIIFDGFSIGNLINELFIIYSSLSTQKSCDLAELSLQYPEYSKRLIEQESSKSFIESEKFWKEKLSNESHKLELPYLKSPDKTETELYSSHYNYHLSVQLTNTLREQARVQETSVYTLLVGFLNILLHRYTGQNDIVLATVAHGRSRHDLKDLIGPFSNTVLLSTKVNHEQKISDVIESTKSEIYDSFKNQRYPYYYLQKNIAKSSDTLFNVLVEYQDFDYQIKIGSGESEIDISYINHVPTNRNSLVDLNIIFFERNGQLNIQIKYCSSKFENFQIENLCGHFENIVKVAMSDLDKTICSFPIILEKELEIIDKYNDTAVGLTNHSNFIDCFIETSKKYPNEIAVEDENDSITYLELEEKSNQFAQFLLSLSINHQSVISVILERSVNWAVSILGIWKAGMIYLPLDPSLPQDRMATMIKKSQSVLVISELTHEPLSEQIIARAKCIKHTLYIDETDAEKGPGRYCSSDIDNQPKLLKEHHSFDEDVAFICFTSGSTGQPKGAMIEHLGMLNHMVAKVVDLGMTSEEVIVQDASQSFDISIWQLFTAHIVGGKSSIFSKGTMLDLPKLIERLNEREVSILEMSPSFLTIFLDYLDTLNSRCHLPLRYLAMGGETLQPNAVARWLEYFPTITMLNAYGATEASDGFTHYFITSPVSELTTPIGNPIQNFKMYITDANMNLCPIGIKGEICAAGIGVGRGYIYDLEKTSAAFIDNPFVDGQERLYRTGDLGRYNPKGYFDFFGRKDNQIKIRGHRIELGEIESQLCSLEQINHSVVIATEKKSGELTLCAYVCSVDNKKLDISSVEINLAQKLPEAMIPEYIIQIEEIPLNENDKVDKKRLPKPEDKSAVTEYHAPRAESDIRLKEIWSSLLNNSEISIKDDFFRIGGHSLTAVMLISRVRKELSIEITLAELFKYRTIESLSNYIKDKSKSNLEPIRNIPHESYYPCTPLQLGIWAASEINKNAYAYNVPMVFKLEGKIDEKAVSLAYFTVIERHESLRTQFINTKEGLKQSVLDPDSLPLVNSFRSYDSIGQSDDMELLNKVIESESKYCFDLGSDSLSRLSYIRCDNSISYLVFNFHHIIFDGWSSDIFINEFYSAYKDNLMGRISSLSPLDIQHKDFSIWYNEAVESNKMLNSKKYWASQFYNGPSPKPTLPYDYSNSVHTGEGGDRLNIRFEKEASRKFLSLIKDHNTTAYVGVLSLIYSLYYYYGGVTDITIGSSYALRDHPQLEGQIGNFVNSLPLRLIKFSPESNFCEIIEQVNELVMEALEHKAYPFVEILGVIPKSYSENLYNTYVDFNTDSTATFEDVQLLKDDLVSLSSVATKYFSSKYELSFDFAADSEGLTCSIEFDRTKFSKLTIETMQARLQKLIDIIVTKPSVLLRDIDLSLVEIEVDNMSNLVELF</sequence>
<dbReference type="PROSITE" id="PS00012">
    <property type="entry name" value="PHOSPHOPANTETHEINE"/>
    <property type="match status" value="3"/>
</dbReference>
<dbReference type="NCBIfam" id="TIGR01733">
    <property type="entry name" value="AA-adenyl-dom"/>
    <property type="match status" value="2"/>
</dbReference>
<dbReference type="InterPro" id="IPR023213">
    <property type="entry name" value="CAT-like_dom_sf"/>
</dbReference>
<reference evidence="5 6" key="1">
    <citation type="journal article" date="2012" name="Int. J. Syst. Evol. Microbiol.">
        <title>Vibrio caribbeanicus sp. nov., isolated from the marine sponge Scleritoderma cyanea.</title>
        <authorList>
            <person name="Hoffmann M."/>
            <person name="Monday S.R."/>
            <person name="Allard M.W."/>
            <person name="Strain E.A."/>
            <person name="Whittaker P."/>
            <person name="Naum M."/>
            <person name="McCarthy P.J."/>
            <person name="Lopez J.V."/>
            <person name="Fischer M."/>
            <person name="Brown E.W."/>
        </authorList>
    </citation>
    <scope>NUCLEOTIDE SEQUENCE [LARGE SCALE GENOMIC DNA]</scope>
    <source>
        <strain evidence="5 6">ATCC BAA-2122</strain>
    </source>
</reference>
<accession>E3BMD7</accession>
<evidence type="ECO:0000313" key="5">
    <source>
        <dbReference type="EMBL" id="EFP95682.1"/>
    </source>
</evidence>
<dbReference type="PROSITE" id="PS00455">
    <property type="entry name" value="AMP_BINDING"/>
    <property type="match status" value="2"/>
</dbReference>
<keyword evidence="3" id="KW-0597">Phosphoprotein</keyword>
<evidence type="ECO:0000256" key="3">
    <source>
        <dbReference type="ARBA" id="ARBA00022553"/>
    </source>
</evidence>
<dbReference type="GO" id="GO:0044550">
    <property type="term" value="P:secondary metabolite biosynthetic process"/>
    <property type="evidence" value="ECO:0007669"/>
    <property type="project" value="TreeGrafter"/>
</dbReference>
<dbReference type="SMART" id="SM00823">
    <property type="entry name" value="PKS_PP"/>
    <property type="match status" value="3"/>
</dbReference>
<dbReference type="EMBL" id="AEIU01000088">
    <property type="protein sequence ID" value="EFP95682.1"/>
    <property type="molecule type" value="Genomic_DNA"/>
</dbReference>
<feature type="domain" description="Carrier" evidence="4">
    <location>
        <begin position="509"/>
        <end position="584"/>
    </location>
</feature>
<dbReference type="Gene3D" id="3.30.300.30">
    <property type="match status" value="2"/>
</dbReference>
<dbReference type="PANTHER" id="PTHR45527">
    <property type="entry name" value="NONRIBOSOMAL PEPTIDE SYNTHETASE"/>
    <property type="match status" value="1"/>
</dbReference>
<organism evidence="5 6">
    <name type="scientific">Vibrio caribbeanicus ATCC BAA-2122</name>
    <dbReference type="NCBI Taxonomy" id="796620"/>
    <lineage>
        <taxon>Bacteria</taxon>
        <taxon>Pseudomonadati</taxon>
        <taxon>Pseudomonadota</taxon>
        <taxon>Gammaproteobacteria</taxon>
        <taxon>Vibrionales</taxon>
        <taxon>Vibrionaceae</taxon>
        <taxon>Vibrio</taxon>
    </lineage>
</organism>
<comment type="cofactor">
    <cofactor evidence="1">
        <name>pantetheine 4'-phosphate</name>
        <dbReference type="ChEBI" id="CHEBI:47942"/>
    </cofactor>
</comment>
<dbReference type="InterPro" id="IPR045851">
    <property type="entry name" value="AMP-bd_C_sf"/>
</dbReference>
<dbReference type="FunFam" id="3.30.300.30:FF:000015">
    <property type="entry name" value="Nonribosomal peptide synthase SidD"/>
    <property type="match status" value="1"/>
</dbReference>
<evidence type="ECO:0000313" key="6">
    <source>
        <dbReference type="Proteomes" id="UP000002943"/>
    </source>
</evidence>
<name>E3BMD7_9VIBR</name>
<dbReference type="Gene3D" id="3.30.559.10">
    <property type="entry name" value="Chloramphenicol acetyltransferase-like domain"/>
    <property type="match status" value="2"/>
</dbReference>
<dbReference type="STRING" id="796620.VIBC2010_17065"/>
<proteinExistence type="predicted"/>
<dbReference type="InterPro" id="IPR042099">
    <property type="entry name" value="ANL_N_sf"/>
</dbReference>
<dbReference type="GO" id="GO:0003824">
    <property type="term" value="F:catalytic activity"/>
    <property type="evidence" value="ECO:0007669"/>
    <property type="project" value="InterPro"/>
</dbReference>
<dbReference type="InterPro" id="IPR010071">
    <property type="entry name" value="AA_adenyl_dom"/>
</dbReference>
<keyword evidence="2" id="KW-0596">Phosphopantetheine</keyword>
<dbReference type="GO" id="GO:0043041">
    <property type="term" value="P:amino acid activation for nonribosomal peptide biosynthetic process"/>
    <property type="evidence" value="ECO:0007669"/>
    <property type="project" value="TreeGrafter"/>
</dbReference>
<dbReference type="RefSeq" id="WP_009602271.1">
    <property type="nucleotide sequence ID" value="NZ_AEIU01000088.1"/>
</dbReference>
<keyword evidence="6" id="KW-1185">Reference proteome</keyword>
<dbReference type="InterPro" id="IPR006162">
    <property type="entry name" value="Ppantetheine_attach_site"/>
</dbReference>
<dbReference type="InterPro" id="IPR020806">
    <property type="entry name" value="PKS_PP-bd"/>
</dbReference>
<comment type="caution">
    <text evidence="5">The sequence shown here is derived from an EMBL/GenBank/DDBJ whole genome shotgun (WGS) entry which is preliminary data.</text>
</comment>
<feature type="domain" description="Carrier" evidence="4">
    <location>
        <begin position="592"/>
        <end position="667"/>
    </location>
</feature>
<dbReference type="GO" id="GO:0031177">
    <property type="term" value="F:phosphopantetheine binding"/>
    <property type="evidence" value="ECO:0007669"/>
    <property type="project" value="InterPro"/>
</dbReference>
<dbReference type="FunFam" id="1.10.1200.10:FF:000005">
    <property type="entry name" value="Nonribosomal peptide synthetase 1"/>
    <property type="match status" value="1"/>
</dbReference>
<evidence type="ECO:0000256" key="1">
    <source>
        <dbReference type="ARBA" id="ARBA00001957"/>
    </source>
</evidence>
<dbReference type="SUPFAM" id="SSF47336">
    <property type="entry name" value="ACP-like"/>
    <property type="match status" value="3"/>
</dbReference>
<dbReference type="GO" id="GO:0005737">
    <property type="term" value="C:cytoplasm"/>
    <property type="evidence" value="ECO:0007669"/>
    <property type="project" value="TreeGrafter"/>
</dbReference>
<dbReference type="NCBIfam" id="NF003417">
    <property type="entry name" value="PRK04813.1"/>
    <property type="match status" value="2"/>
</dbReference>
<dbReference type="Gene3D" id="3.40.50.980">
    <property type="match status" value="2"/>
</dbReference>
<evidence type="ECO:0000256" key="2">
    <source>
        <dbReference type="ARBA" id="ARBA00022450"/>
    </source>
</evidence>
<dbReference type="Pfam" id="PF00501">
    <property type="entry name" value="AMP-binding"/>
    <property type="match status" value="2"/>
</dbReference>
<dbReference type="InterPro" id="IPR036736">
    <property type="entry name" value="ACP-like_sf"/>
</dbReference>
<dbReference type="PROSITE" id="PS50075">
    <property type="entry name" value="CARRIER"/>
    <property type="match status" value="3"/>
</dbReference>
<dbReference type="Pfam" id="PF00550">
    <property type="entry name" value="PP-binding"/>
    <property type="match status" value="3"/>
</dbReference>
<dbReference type="CDD" id="cd05930">
    <property type="entry name" value="A_NRPS"/>
    <property type="match status" value="2"/>
</dbReference>
<dbReference type="InterPro" id="IPR020845">
    <property type="entry name" value="AMP-binding_CS"/>
</dbReference>
<evidence type="ECO:0000259" key="4">
    <source>
        <dbReference type="PROSITE" id="PS50075"/>
    </source>
</evidence>
<dbReference type="InterPro" id="IPR009081">
    <property type="entry name" value="PP-bd_ACP"/>
</dbReference>
<dbReference type="SUPFAM" id="SSF56801">
    <property type="entry name" value="Acetyl-CoA synthetase-like"/>
    <property type="match status" value="2"/>
</dbReference>
<dbReference type="Gene3D" id="1.10.1200.10">
    <property type="entry name" value="ACP-like"/>
    <property type="match status" value="3"/>
</dbReference>
<dbReference type="SUPFAM" id="SSF52777">
    <property type="entry name" value="CoA-dependent acyltransferases"/>
    <property type="match status" value="4"/>
</dbReference>
<dbReference type="PANTHER" id="PTHR45527:SF1">
    <property type="entry name" value="FATTY ACID SYNTHASE"/>
    <property type="match status" value="1"/>
</dbReference>
<feature type="domain" description="Carrier" evidence="4">
    <location>
        <begin position="1666"/>
        <end position="1741"/>
    </location>
</feature>
<dbReference type="Pfam" id="PF00668">
    <property type="entry name" value="Condensation"/>
    <property type="match status" value="2"/>
</dbReference>
<protein>
    <submittedName>
        <fullName evidence="5">Non-ribosomal peptide synthetase</fullName>
    </submittedName>
</protein>
<dbReference type="eggNOG" id="COG1020">
    <property type="taxonomic scope" value="Bacteria"/>
</dbReference>